<evidence type="ECO:0000256" key="1">
    <source>
        <dbReference type="ARBA" id="ARBA00023157"/>
    </source>
</evidence>
<dbReference type="PROSITE" id="PS50923">
    <property type="entry name" value="SUSHI"/>
    <property type="match status" value="1"/>
</dbReference>
<dbReference type="InterPro" id="IPR000436">
    <property type="entry name" value="Sushi_SCR_CCP_dom"/>
</dbReference>
<dbReference type="Pfam" id="PF00084">
    <property type="entry name" value="Sushi"/>
    <property type="match status" value="1"/>
</dbReference>
<dbReference type="SMART" id="SM00032">
    <property type="entry name" value="CCP"/>
    <property type="match status" value="1"/>
</dbReference>
<evidence type="ECO:0000256" key="2">
    <source>
        <dbReference type="PROSITE-ProRule" id="PRU00302"/>
    </source>
</evidence>
<dbReference type="Gene3D" id="2.10.70.10">
    <property type="entry name" value="Complement Module, domain 1"/>
    <property type="match status" value="1"/>
</dbReference>
<keyword evidence="2" id="KW-0768">Sushi</keyword>
<evidence type="ECO:0000313" key="4">
    <source>
        <dbReference type="EMBL" id="CAF2804010.1"/>
    </source>
</evidence>
<name>A0A7R8CFS7_LEPSM</name>
<organism evidence="4 5">
    <name type="scientific">Lepeophtheirus salmonis</name>
    <name type="common">Salmon louse</name>
    <name type="synonym">Caligus salmonis</name>
    <dbReference type="NCBI Taxonomy" id="72036"/>
    <lineage>
        <taxon>Eukaryota</taxon>
        <taxon>Metazoa</taxon>
        <taxon>Ecdysozoa</taxon>
        <taxon>Arthropoda</taxon>
        <taxon>Crustacea</taxon>
        <taxon>Multicrustacea</taxon>
        <taxon>Hexanauplia</taxon>
        <taxon>Copepoda</taxon>
        <taxon>Siphonostomatoida</taxon>
        <taxon>Caligidae</taxon>
        <taxon>Lepeophtheirus</taxon>
    </lineage>
</organism>
<keyword evidence="5" id="KW-1185">Reference proteome</keyword>
<proteinExistence type="predicted"/>
<dbReference type="EMBL" id="HG994590">
    <property type="protein sequence ID" value="CAF2804010.1"/>
    <property type="molecule type" value="Genomic_DNA"/>
</dbReference>
<dbReference type="Proteomes" id="UP000675881">
    <property type="component" value="Chromosome 11"/>
</dbReference>
<feature type="region of interest" description="Disordered" evidence="3">
    <location>
        <begin position="305"/>
        <end position="328"/>
    </location>
</feature>
<accession>A0A7R8CFS7</accession>
<comment type="caution">
    <text evidence="2">Lacks conserved residue(s) required for the propagation of feature annotation.</text>
</comment>
<evidence type="ECO:0000256" key="3">
    <source>
        <dbReference type="SAM" id="MobiDB-lite"/>
    </source>
</evidence>
<keyword evidence="1" id="KW-1015">Disulfide bond</keyword>
<reference evidence="4" key="1">
    <citation type="submission" date="2021-02" db="EMBL/GenBank/DDBJ databases">
        <authorList>
            <person name="Bekaert M."/>
        </authorList>
    </citation>
    <scope>NUCLEOTIDE SEQUENCE</scope>
    <source>
        <strain evidence="4">IoA-00</strain>
    </source>
</reference>
<dbReference type="InterPro" id="IPR035976">
    <property type="entry name" value="Sushi/SCR/CCP_sf"/>
</dbReference>
<gene>
    <name evidence="4" type="ORF">LSAA_3268</name>
</gene>
<sequence length="344" mass="39314">MNSIPTTYSFSYSVVGVDEFVKNLVTSNSIERVESSNLKVASNLVFDLNPKTCLRVVSSKKKDPRWIQLHFKRQNMFTRLNVTVQDRHGNFSIFVIVELSNNRTKFTKCNHESNRATPNNQVHFSFQCPNEGLRGRKIFIRDDKKELNEFHVCEVQVFGTPLYMNSTDCPYIPNIRNGRTKMKKHRLSFVCKKGYVLWGHQEITCTNGKWSSKPPQCRPLTCTVPDESESEDTVFKLPRNVTRIHLGDEASIGTWEIKANFNCVNSTFIHSAQTWPSYSTISLIHTVFIALSLFLLQVTIPLRKNESNPPLSQNSDRDTSTTTIYDDDIHIPDSGSLIRGATSR</sequence>
<dbReference type="InterPro" id="IPR008979">
    <property type="entry name" value="Galactose-bd-like_sf"/>
</dbReference>
<dbReference type="AlphaFoldDB" id="A0A7R8CFS7"/>
<dbReference type="Gene3D" id="2.60.120.260">
    <property type="entry name" value="Galactose-binding domain-like"/>
    <property type="match status" value="1"/>
</dbReference>
<evidence type="ECO:0000313" key="5">
    <source>
        <dbReference type="Proteomes" id="UP000675881"/>
    </source>
</evidence>
<dbReference type="CDD" id="cd00033">
    <property type="entry name" value="CCP"/>
    <property type="match status" value="1"/>
</dbReference>
<protein>
    <submittedName>
        <fullName evidence="4">(salmon louse) hypothetical protein</fullName>
    </submittedName>
</protein>
<dbReference type="SUPFAM" id="SSF49785">
    <property type="entry name" value="Galactose-binding domain-like"/>
    <property type="match status" value="1"/>
</dbReference>
<dbReference type="SUPFAM" id="SSF57535">
    <property type="entry name" value="Complement control module/SCR domain"/>
    <property type="match status" value="1"/>
</dbReference>